<dbReference type="PANTHER" id="PTHR30146:SF144">
    <property type="entry name" value="LACI-FAMILY TRANSCRIPTION REGULATOR"/>
    <property type="match status" value="1"/>
</dbReference>
<organism evidence="5">
    <name type="scientific">marine sediment metagenome</name>
    <dbReference type="NCBI Taxonomy" id="412755"/>
    <lineage>
        <taxon>unclassified sequences</taxon>
        <taxon>metagenomes</taxon>
        <taxon>ecological metagenomes</taxon>
    </lineage>
</organism>
<evidence type="ECO:0000259" key="4">
    <source>
        <dbReference type="PROSITE" id="PS50932"/>
    </source>
</evidence>
<dbReference type="SUPFAM" id="SSF53822">
    <property type="entry name" value="Periplasmic binding protein-like I"/>
    <property type="match status" value="1"/>
</dbReference>
<protein>
    <recommendedName>
        <fullName evidence="4">HTH lacI-type domain-containing protein</fullName>
    </recommendedName>
</protein>
<evidence type="ECO:0000256" key="2">
    <source>
        <dbReference type="ARBA" id="ARBA00023125"/>
    </source>
</evidence>
<dbReference type="PANTHER" id="PTHR30146">
    <property type="entry name" value="LACI-RELATED TRANSCRIPTIONAL REPRESSOR"/>
    <property type="match status" value="1"/>
</dbReference>
<dbReference type="AlphaFoldDB" id="A0A0F9VN57"/>
<evidence type="ECO:0000313" key="5">
    <source>
        <dbReference type="EMBL" id="KKO01308.1"/>
    </source>
</evidence>
<keyword evidence="2" id="KW-0238">DNA-binding</keyword>
<sequence>MSIGIKQIAKLANVSIGTVDRVLHKRGGVSKETEDKILKIIAKNGYQRNTMASRLKLASVKKIKFAILLPEATSNSNYWDLPKKGISKALKELKEFGVKADYYKFSGSSSASFQKNYELIFLKNYDAIVTVPFFEKECNRLLEITKKRNIQVVFLDTEIQLQYSTNFIRQNSHKAGMVAGRLLYGLVGDQGIYFIVNTVNDKGIQVNNKQREDGFRSFFKSIGKNVAIKTINHPLNDVLKMTEEMESWFKGDSSKGIFVTNSRAHLIPKILSIYAISNTFLLGFDLNKKNLEYLKNGQINFLINQQPKYQGYVSIKNLFNSLTKQDDSELNLDIPVEIIVKEHFATP</sequence>
<dbReference type="GO" id="GO:0003700">
    <property type="term" value="F:DNA-binding transcription factor activity"/>
    <property type="evidence" value="ECO:0007669"/>
    <property type="project" value="TreeGrafter"/>
</dbReference>
<dbReference type="InterPro" id="IPR028082">
    <property type="entry name" value="Peripla_BP_I"/>
</dbReference>
<proteinExistence type="predicted"/>
<comment type="caution">
    <text evidence="5">The sequence shown here is derived from an EMBL/GenBank/DDBJ whole genome shotgun (WGS) entry which is preliminary data.</text>
</comment>
<evidence type="ECO:0000256" key="3">
    <source>
        <dbReference type="ARBA" id="ARBA00023163"/>
    </source>
</evidence>
<dbReference type="InterPro" id="IPR010982">
    <property type="entry name" value="Lambda_DNA-bd_dom_sf"/>
</dbReference>
<dbReference type="InterPro" id="IPR000843">
    <property type="entry name" value="HTH_LacI"/>
</dbReference>
<name>A0A0F9VN57_9ZZZZ</name>
<dbReference type="Gene3D" id="1.10.260.40">
    <property type="entry name" value="lambda repressor-like DNA-binding domains"/>
    <property type="match status" value="1"/>
</dbReference>
<keyword evidence="1" id="KW-0805">Transcription regulation</keyword>
<accession>A0A0F9VN57</accession>
<dbReference type="PROSITE" id="PS50932">
    <property type="entry name" value="HTH_LACI_2"/>
    <property type="match status" value="1"/>
</dbReference>
<dbReference type="InterPro" id="IPR025997">
    <property type="entry name" value="SBP_2_dom"/>
</dbReference>
<feature type="domain" description="HTH lacI-type" evidence="4">
    <location>
        <begin position="3"/>
        <end position="57"/>
    </location>
</feature>
<gene>
    <name evidence="5" type="ORF">LCGC14_0118960</name>
</gene>
<evidence type="ECO:0000256" key="1">
    <source>
        <dbReference type="ARBA" id="ARBA00023015"/>
    </source>
</evidence>
<dbReference type="Pfam" id="PF00356">
    <property type="entry name" value="LacI"/>
    <property type="match status" value="1"/>
</dbReference>
<dbReference type="GO" id="GO:0000976">
    <property type="term" value="F:transcription cis-regulatory region binding"/>
    <property type="evidence" value="ECO:0007669"/>
    <property type="project" value="TreeGrafter"/>
</dbReference>
<dbReference type="CDD" id="cd01392">
    <property type="entry name" value="HTH_LacI"/>
    <property type="match status" value="1"/>
</dbReference>
<keyword evidence="3" id="KW-0804">Transcription</keyword>
<dbReference type="EMBL" id="LAZR01000036">
    <property type="protein sequence ID" value="KKO01308.1"/>
    <property type="molecule type" value="Genomic_DNA"/>
</dbReference>
<reference evidence="5" key="1">
    <citation type="journal article" date="2015" name="Nature">
        <title>Complex archaea that bridge the gap between prokaryotes and eukaryotes.</title>
        <authorList>
            <person name="Spang A."/>
            <person name="Saw J.H."/>
            <person name="Jorgensen S.L."/>
            <person name="Zaremba-Niedzwiedzka K."/>
            <person name="Martijn J."/>
            <person name="Lind A.E."/>
            <person name="van Eijk R."/>
            <person name="Schleper C."/>
            <person name="Guy L."/>
            <person name="Ettema T.J."/>
        </authorList>
    </citation>
    <scope>NUCLEOTIDE SEQUENCE</scope>
</reference>
<dbReference type="SUPFAM" id="SSF47413">
    <property type="entry name" value="lambda repressor-like DNA-binding domains"/>
    <property type="match status" value="1"/>
</dbReference>
<dbReference type="Pfam" id="PF13407">
    <property type="entry name" value="Peripla_BP_4"/>
    <property type="match status" value="1"/>
</dbReference>
<dbReference type="Gene3D" id="3.40.50.2300">
    <property type="match status" value="2"/>
</dbReference>
<dbReference type="SMART" id="SM00354">
    <property type="entry name" value="HTH_LACI"/>
    <property type="match status" value="1"/>
</dbReference>